<feature type="transmembrane region" description="Helical" evidence="1">
    <location>
        <begin position="6"/>
        <end position="24"/>
    </location>
</feature>
<organism evidence="2 3">
    <name type="scientific">Candida tropicalis (strain ATCC MYA-3404 / T1)</name>
    <name type="common">Yeast</name>
    <dbReference type="NCBI Taxonomy" id="294747"/>
    <lineage>
        <taxon>Eukaryota</taxon>
        <taxon>Fungi</taxon>
        <taxon>Dikarya</taxon>
        <taxon>Ascomycota</taxon>
        <taxon>Saccharomycotina</taxon>
        <taxon>Pichiomycetes</taxon>
        <taxon>Debaryomycetaceae</taxon>
        <taxon>Candida/Lodderomyces clade</taxon>
        <taxon>Candida</taxon>
    </lineage>
</organism>
<reference evidence="2 3" key="1">
    <citation type="journal article" date="2009" name="Nature">
        <title>Evolution of pathogenicity and sexual reproduction in eight Candida genomes.</title>
        <authorList>
            <person name="Butler G."/>
            <person name="Rasmussen M.D."/>
            <person name="Lin M.F."/>
            <person name="Santos M.A."/>
            <person name="Sakthikumar S."/>
            <person name="Munro C.A."/>
            <person name="Rheinbay E."/>
            <person name="Grabherr M."/>
            <person name="Forche A."/>
            <person name="Reedy J.L."/>
            <person name="Agrafioti I."/>
            <person name="Arnaud M.B."/>
            <person name="Bates S."/>
            <person name="Brown A.J."/>
            <person name="Brunke S."/>
            <person name="Costanzo M.C."/>
            <person name="Fitzpatrick D.A."/>
            <person name="de Groot P.W."/>
            <person name="Harris D."/>
            <person name="Hoyer L.L."/>
            <person name="Hube B."/>
            <person name="Klis F.M."/>
            <person name="Kodira C."/>
            <person name="Lennard N."/>
            <person name="Logue M.E."/>
            <person name="Martin R."/>
            <person name="Neiman A.M."/>
            <person name="Nikolaou E."/>
            <person name="Quail M.A."/>
            <person name="Quinn J."/>
            <person name="Santos M.C."/>
            <person name="Schmitzberger F.F."/>
            <person name="Sherlock G."/>
            <person name="Shah P."/>
            <person name="Silverstein K.A."/>
            <person name="Skrzypek M.S."/>
            <person name="Soll D."/>
            <person name="Staggs R."/>
            <person name="Stansfield I."/>
            <person name="Stumpf M.P."/>
            <person name="Sudbery P.E."/>
            <person name="Srikantha T."/>
            <person name="Zeng Q."/>
            <person name="Berman J."/>
            <person name="Berriman M."/>
            <person name="Heitman J."/>
            <person name="Gow N.A."/>
            <person name="Lorenz M.C."/>
            <person name="Birren B.W."/>
            <person name="Kellis M."/>
            <person name="Cuomo C.A."/>
        </authorList>
    </citation>
    <scope>NUCLEOTIDE SEQUENCE [LARGE SCALE GENOMIC DNA]</scope>
    <source>
        <strain evidence="3">ATCC MYA-3404 / T1</strain>
    </source>
</reference>
<dbReference type="VEuPathDB" id="FungiDB:CTRG_00349"/>
<evidence type="ECO:0000256" key="1">
    <source>
        <dbReference type="SAM" id="Phobius"/>
    </source>
</evidence>
<sequence>MKYLCMFTFVSIAVATVSIITLSIKSDYTKVNNYHINSNHDDPITSHLYVTNNQDIQYLQYDSETGIIYRTIETNSEPLVLRLTIDGSGVYKLKQTDYPLLVSISDDGKLEFDGDEYIYIAKNHNHPYEQFQNEYILTNLLLDATKLVDIYVEFINQNLDNNNMSVIYNMFESYILGLATLISLPLITIFEKLTWIASVY</sequence>
<dbReference type="EMBL" id="GG692395">
    <property type="protein sequence ID" value="EER35610.1"/>
    <property type="molecule type" value="Genomic_DNA"/>
</dbReference>
<keyword evidence="1" id="KW-1133">Transmembrane helix</keyword>
<keyword evidence="1" id="KW-0472">Membrane</keyword>
<dbReference type="Proteomes" id="UP000002037">
    <property type="component" value="Unassembled WGS sequence"/>
</dbReference>
<evidence type="ECO:0000313" key="3">
    <source>
        <dbReference type="Proteomes" id="UP000002037"/>
    </source>
</evidence>
<keyword evidence="1" id="KW-0812">Transmembrane</keyword>
<dbReference type="RefSeq" id="XP_002545568.1">
    <property type="nucleotide sequence ID" value="XM_002545522.1"/>
</dbReference>
<protein>
    <submittedName>
        <fullName evidence="2">Uncharacterized protein</fullName>
    </submittedName>
</protein>
<dbReference type="HOGENOM" id="CLU_1366078_0_0_1"/>
<proteinExistence type="predicted"/>
<gene>
    <name evidence="2" type="ORF">CTRG_00349</name>
</gene>
<dbReference type="OrthoDB" id="4018368at2759"/>
<evidence type="ECO:0000313" key="2">
    <source>
        <dbReference type="EMBL" id="EER35610.1"/>
    </source>
</evidence>
<accession>C5M2R0</accession>
<feature type="transmembrane region" description="Helical" evidence="1">
    <location>
        <begin position="174"/>
        <end position="197"/>
    </location>
</feature>
<dbReference type="KEGG" id="ctp:CTRG_00349"/>
<keyword evidence="3" id="KW-1185">Reference proteome</keyword>
<dbReference type="AlphaFoldDB" id="C5M2R0"/>
<dbReference type="GeneID" id="8298234"/>
<name>C5M2R0_CANTT</name>